<comment type="caution">
    <text evidence="1">The sequence shown here is derived from an EMBL/GenBank/DDBJ whole genome shotgun (WGS) entry which is preliminary data.</text>
</comment>
<name>A0A6D2JB38_9BRAS</name>
<organism evidence="1 2">
    <name type="scientific">Microthlaspi erraticum</name>
    <dbReference type="NCBI Taxonomy" id="1685480"/>
    <lineage>
        <taxon>Eukaryota</taxon>
        <taxon>Viridiplantae</taxon>
        <taxon>Streptophyta</taxon>
        <taxon>Embryophyta</taxon>
        <taxon>Tracheophyta</taxon>
        <taxon>Spermatophyta</taxon>
        <taxon>Magnoliopsida</taxon>
        <taxon>eudicotyledons</taxon>
        <taxon>Gunneridae</taxon>
        <taxon>Pentapetalae</taxon>
        <taxon>rosids</taxon>
        <taxon>malvids</taxon>
        <taxon>Brassicales</taxon>
        <taxon>Brassicaceae</taxon>
        <taxon>Coluteocarpeae</taxon>
        <taxon>Microthlaspi</taxon>
    </lineage>
</organism>
<sequence>MDRVAILENPRKWNSNTTFDLLILHTTSERSVDLVDITHNKWTEMIKQREALRTLPIAWFSALVLERVIGPVGMAKPPQVQAALLQVLPQLQLLHSISFLGQKLCFLNLLVHDRIRRPENWIELSSTSIGRSLFQTLMLFFTPLEAQIILPA</sequence>
<evidence type="ECO:0000313" key="1">
    <source>
        <dbReference type="EMBL" id="CAA7034518.1"/>
    </source>
</evidence>
<reference evidence="1" key="1">
    <citation type="submission" date="2020-01" db="EMBL/GenBank/DDBJ databases">
        <authorList>
            <person name="Mishra B."/>
        </authorList>
    </citation>
    <scope>NUCLEOTIDE SEQUENCE [LARGE SCALE GENOMIC DNA]</scope>
</reference>
<proteinExistence type="predicted"/>
<keyword evidence="2" id="KW-1185">Reference proteome</keyword>
<dbReference type="AlphaFoldDB" id="A0A6D2JB38"/>
<accession>A0A6D2JB38</accession>
<gene>
    <name evidence="1" type="ORF">MERR_LOCUS21753</name>
</gene>
<dbReference type="Proteomes" id="UP000467841">
    <property type="component" value="Unassembled WGS sequence"/>
</dbReference>
<evidence type="ECO:0000313" key="2">
    <source>
        <dbReference type="Proteomes" id="UP000467841"/>
    </source>
</evidence>
<protein>
    <submittedName>
        <fullName evidence="1">Uncharacterized protein</fullName>
    </submittedName>
</protein>
<dbReference type="EMBL" id="CACVBM020001149">
    <property type="protein sequence ID" value="CAA7034518.1"/>
    <property type="molecule type" value="Genomic_DNA"/>
</dbReference>